<evidence type="ECO:0000313" key="11">
    <source>
        <dbReference type="Proteomes" id="UP000594262"/>
    </source>
</evidence>
<keyword evidence="8" id="KW-0472">Membrane</keyword>
<evidence type="ECO:0000313" key="10">
    <source>
        <dbReference type="EnsemblMetazoa" id="CLYHEMP009569.1"/>
    </source>
</evidence>
<keyword evidence="3" id="KW-0808">Transferase</keyword>
<dbReference type="SUPFAM" id="SSF52540">
    <property type="entry name" value="P-loop containing nucleoside triphosphate hydrolases"/>
    <property type="match status" value="1"/>
</dbReference>
<dbReference type="PANTHER" id="PTHR14647:SF85">
    <property type="entry name" value="GALACTOSYLCERAMIDE SULFOTRANSFERASE-LIKE"/>
    <property type="match status" value="1"/>
</dbReference>
<keyword evidence="9" id="KW-0325">Glycoprotein</keyword>
<keyword evidence="4" id="KW-0812">Transmembrane</keyword>
<keyword evidence="5" id="KW-0735">Signal-anchor</keyword>
<proteinExistence type="inferred from homology"/>
<dbReference type="InterPro" id="IPR027417">
    <property type="entry name" value="P-loop_NTPase"/>
</dbReference>
<dbReference type="PANTHER" id="PTHR14647">
    <property type="entry name" value="GALACTOSE-3-O-SULFOTRANSFERASE"/>
    <property type="match status" value="1"/>
</dbReference>
<keyword evidence="7" id="KW-0333">Golgi apparatus</keyword>
<evidence type="ECO:0000256" key="5">
    <source>
        <dbReference type="ARBA" id="ARBA00022968"/>
    </source>
</evidence>
<dbReference type="GO" id="GO:0009247">
    <property type="term" value="P:glycolipid biosynthetic process"/>
    <property type="evidence" value="ECO:0007669"/>
    <property type="project" value="InterPro"/>
</dbReference>
<dbReference type="AlphaFoldDB" id="A0A7M5UEF6"/>
<dbReference type="Gene3D" id="3.40.50.300">
    <property type="entry name" value="P-loop containing nucleotide triphosphate hydrolases"/>
    <property type="match status" value="1"/>
</dbReference>
<comment type="similarity">
    <text evidence="2">Belongs to the galactose-3-O-sulfotransferase family.</text>
</comment>
<dbReference type="Pfam" id="PF06990">
    <property type="entry name" value="Gal-3-0_sulfotr"/>
    <property type="match status" value="1"/>
</dbReference>
<dbReference type="OrthoDB" id="514299at2759"/>
<comment type="subcellular location">
    <subcellularLocation>
        <location evidence="1">Golgi apparatus membrane</location>
        <topology evidence="1">Single-pass type II membrane protein</topology>
    </subcellularLocation>
</comment>
<dbReference type="Proteomes" id="UP000594262">
    <property type="component" value="Unplaced"/>
</dbReference>
<evidence type="ECO:0008006" key="12">
    <source>
        <dbReference type="Google" id="ProtNLM"/>
    </source>
</evidence>
<evidence type="ECO:0000256" key="9">
    <source>
        <dbReference type="ARBA" id="ARBA00023180"/>
    </source>
</evidence>
<keyword evidence="11" id="KW-1185">Reference proteome</keyword>
<dbReference type="GO" id="GO:0000139">
    <property type="term" value="C:Golgi membrane"/>
    <property type="evidence" value="ECO:0007669"/>
    <property type="project" value="UniProtKB-SubCell"/>
</dbReference>
<evidence type="ECO:0000256" key="6">
    <source>
        <dbReference type="ARBA" id="ARBA00022989"/>
    </source>
</evidence>
<sequence>MYYYGDKKDVQQRYRSKRITKVENDEEFGDIKDMVDRWETLKKPLKLLEEEGNVTQRACKPRQNIVFIKTHKTGSTTVTNILNRYGDLRDLNMVLPMADQMRFSWPRMFHWSNVDLLRLDGQPGNILCNHARYNREQMDLIMADDTDYITILRNPATQFESSFFYFEFDRILQLRHRKDPVRAFMEFPDEYLYNITLVLNDLPETINLIQSGMFYDLGQDFLDLGDDDAIRKRIKNMETEFRLVMIMEYFDESLVLLKLELCWELEDISYIKQNQRTKRSNLTEDLRERILQWNHADSMLYHHFNQTFWQKVESYGQRFWDDLKDFQQLRNEIEHVCDPGVMTVKGFKINVNVQKYVMNPKVIPYHRYLCQKLLKTEVEYLTYFRKKLGQQYGYQKILIDEGLRPPQRKNILQRRMAKTLRTRALKKKS</sequence>
<name>A0A7M5UEF6_9CNID</name>
<dbReference type="GO" id="GO:0001733">
    <property type="term" value="F:galactosylceramide sulfotransferase activity"/>
    <property type="evidence" value="ECO:0007669"/>
    <property type="project" value="InterPro"/>
</dbReference>
<dbReference type="InterPro" id="IPR009729">
    <property type="entry name" value="Gal-3-0_sulfotransfrase"/>
</dbReference>
<evidence type="ECO:0000256" key="1">
    <source>
        <dbReference type="ARBA" id="ARBA00004323"/>
    </source>
</evidence>
<protein>
    <recommendedName>
        <fullName evidence="12">Galactosylceramide sulfotransferase-like</fullName>
    </recommendedName>
</protein>
<evidence type="ECO:0000256" key="8">
    <source>
        <dbReference type="ARBA" id="ARBA00023136"/>
    </source>
</evidence>
<evidence type="ECO:0000256" key="4">
    <source>
        <dbReference type="ARBA" id="ARBA00022692"/>
    </source>
</evidence>
<evidence type="ECO:0000256" key="2">
    <source>
        <dbReference type="ARBA" id="ARBA00008124"/>
    </source>
</evidence>
<evidence type="ECO:0000256" key="7">
    <source>
        <dbReference type="ARBA" id="ARBA00023034"/>
    </source>
</evidence>
<accession>A0A7M5UEF6</accession>
<dbReference type="EnsemblMetazoa" id="CLYHEMT009569.1">
    <property type="protein sequence ID" value="CLYHEMP009569.1"/>
    <property type="gene ID" value="CLYHEMG009569"/>
</dbReference>
<evidence type="ECO:0000256" key="3">
    <source>
        <dbReference type="ARBA" id="ARBA00022679"/>
    </source>
</evidence>
<keyword evidence="6" id="KW-1133">Transmembrane helix</keyword>
<organism evidence="10 11">
    <name type="scientific">Clytia hemisphaerica</name>
    <dbReference type="NCBI Taxonomy" id="252671"/>
    <lineage>
        <taxon>Eukaryota</taxon>
        <taxon>Metazoa</taxon>
        <taxon>Cnidaria</taxon>
        <taxon>Hydrozoa</taxon>
        <taxon>Hydroidolina</taxon>
        <taxon>Leptothecata</taxon>
        <taxon>Obeliida</taxon>
        <taxon>Clytiidae</taxon>
        <taxon>Clytia</taxon>
    </lineage>
</organism>
<reference evidence="10" key="1">
    <citation type="submission" date="2021-01" db="UniProtKB">
        <authorList>
            <consortium name="EnsemblMetazoa"/>
        </authorList>
    </citation>
    <scope>IDENTIFICATION</scope>
</reference>